<dbReference type="InterPro" id="IPR011179">
    <property type="entry name" value="IPdP_isomerase"/>
</dbReference>
<dbReference type="Pfam" id="PF01070">
    <property type="entry name" value="FMN_dh"/>
    <property type="match status" value="1"/>
</dbReference>
<dbReference type="GO" id="GO:0004452">
    <property type="term" value="F:isopentenyl-diphosphate delta-isomerase activity"/>
    <property type="evidence" value="ECO:0007669"/>
    <property type="project" value="UniProtKB-EC"/>
</dbReference>
<sequence length="357" mass="39485">MEPKNNRKNEHVSLGMKFFQKDQQTDFDALRYVHHSFPELAVEEVDLSTSFATFQLKYPFYINAMTGGSDWTKKINQKLAIVARETGIAMASGSVSAALKDPTVLDSFQIIREVNPTGLVFANLGAGQTVENAKKAIDLLKADALQIHINAPQELIMPEGDRDFSNWLPQLAEIVAAVEVPVIAKEVGFGMSRETIAQLRAAKVATIDISGQGGTNFAQIENYRRKTNKLDYLENWGQSTVISLLEAQSHLESVEILASGGIRHPLDIVKALSLGAKAVGISGLLLHMIIKDGVDETIVQVNHWKDELRTIMTLLGKKTIAELQQTDLILTGEVKDWCQAREITYKNFATRSTLPKK</sequence>
<feature type="binding site" evidence="11">
    <location>
        <begin position="64"/>
        <end position="66"/>
    </location>
    <ligand>
        <name>FMN</name>
        <dbReference type="ChEBI" id="CHEBI:58210"/>
    </ligand>
</feature>
<evidence type="ECO:0000259" key="12">
    <source>
        <dbReference type="Pfam" id="PF01070"/>
    </source>
</evidence>
<dbReference type="CDD" id="cd02811">
    <property type="entry name" value="IDI-2_FMN"/>
    <property type="match status" value="1"/>
</dbReference>
<dbReference type="PANTHER" id="PTHR43665">
    <property type="entry name" value="ISOPENTENYL-DIPHOSPHATE DELTA-ISOMERASE"/>
    <property type="match status" value="1"/>
</dbReference>
<evidence type="ECO:0000256" key="8">
    <source>
        <dbReference type="ARBA" id="ARBA00023229"/>
    </source>
</evidence>
<evidence type="ECO:0000313" key="13">
    <source>
        <dbReference type="EMBL" id="MFD1798750.1"/>
    </source>
</evidence>
<feature type="binding site" evidence="11">
    <location>
        <position position="154"/>
    </location>
    <ligand>
        <name>Mg(2+)</name>
        <dbReference type="ChEBI" id="CHEBI:18420"/>
    </ligand>
</feature>
<feature type="binding site" evidence="11">
    <location>
        <position position="215"/>
    </location>
    <ligand>
        <name>FMN</name>
        <dbReference type="ChEBI" id="CHEBI:58210"/>
    </ligand>
</feature>
<comment type="cofactor">
    <cofactor evidence="11">
        <name>NADPH</name>
        <dbReference type="ChEBI" id="CHEBI:57783"/>
    </cofactor>
</comment>
<gene>
    <name evidence="11 13" type="primary">fni</name>
    <name evidence="13" type="ORF">ACFSBK_02605</name>
</gene>
<keyword evidence="2 11" id="KW-0963">Cytoplasm</keyword>
<keyword evidence="8 11" id="KW-0414">Isoprene biosynthesis</keyword>
<feature type="binding site" evidence="11">
    <location>
        <begin position="261"/>
        <end position="263"/>
    </location>
    <ligand>
        <name>FMN</name>
        <dbReference type="ChEBI" id="CHEBI:58210"/>
    </ligand>
</feature>
<dbReference type="RefSeq" id="WP_058919155.1">
    <property type="nucleotide sequence ID" value="NZ_JBHSQC010000015.1"/>
</dbReference>
<dbReference type="EC" id="5.3.3.2" evidence="11"/>
<dbReference type="NCBIfam" id="TIGR02151">
    <property type="entry name" value="IPP_isom_2"/>
    <property type="match status" value="1"/>
</dbReference>
<keyword evidence="7 11" id="KW-0521">NADP</keyword>
<evidence type="ECO:0000256" key="7">
    <source>
        <dbReference type="ARBA" id="ARBA00022857"/>
    </source>
</evidence>
<reference evidence="14" key="1">
    <citation type="journal article" date="2019" name="Int. J. Syst. Evol. Microbiol.">
        <title>The Global Catalogue of Microorganisms (GCM) 10K type strain sequencing project: providing services to taxonomists for standard genome sequencing and annotation.</title>
        <authorList>
            <consortium name="The Broad Institute Genomics Platform"/>
            <consortium name="The Broad Institute Genome Sequencing Center for Infectious Disease"/>
            <person name="Wu L."/>
            <person name="Ma J."/>
        </authorList>
    </citation>
    <scope>NUCLEOTIDE SEQUENCE [LARGE SCALE GENOMIC DNA]</scope>
    <source>
        <strain evidence="14">KCTC 42143</strain>
    </source>
</reference>
<dbReference type="PANTHER" id="PTHR43665:SF1">
    <property type="entry name" value="ISOPENTENYL-DIPHOSPHATE DELTA-ISOMERASE"/>
    <property type="match status" value="1"/>
</dbReference>
<feature type="binding site" evidence="11">
    <location>
        <position position="123"/>
    </location>
    <ligand>
        <name>FMN</name>
        <dbReference type="ChEBI" id="CHEBI:58210"/>
    </ligand>
</feature>
<proteinExistence type="inferred from homology"/>
<comment type="similarity">
    <text evidence="11">Belongs to the IPP isomerase type 2 family.</text>
</comment>
<dbReference type="Proteomes" id="UP001597285">
    <property type="component" value="Unassembled WGS sequence"/>
</dbReference>
<feature type="binding site" evidence="11">
    <location>
        <position position="210"/>
    </location>
    <ligand>
        <name>FMN</name>
        <dbReference type="ChEBI" id="CHEBI:58210"/>
    </ligand>
</feature>
<evidence type="ECO:0000313" key="14">
    <source>
        <dbReference type="Proteomes" id="UP001597285"/>
    </source>
</evidence>
<feature type="binding site" evidence="11">
    <location>
        <position position="94"/>
    </location>
    <ligand>
        <name>FMN</name>
        <dbReference type="ChEBI" id="CHEBI:58210"/>
    </ligand>
</feature>
<feature type="binding site" evidence="11">
    <location>
        <position position="153"/>
    </location>
    <ligand>
        <name>substrate</name>
    </ligand>
</feature>
<dbReference type="Gene3D" id="3.20.20.70">
    <property type="entry name" value="Aldolase class I"/>
    <property type="match status" value="1"/>
</dbReference>
<evidence type="ECO:0000256" key="4">
    <source>
        <dbReference type="ARBA" id="ARBA00022643"/>
    </source>
</evidence>
<feature type="binding site" evidence="11">
    <location>
        <position position="185"/>
    </location>
    <ligand>
        <name>FMN</name>
        <dbReference type="ChEBI" id="CHEBI:58210"/>
    </ligand>
</feature>
<accession>A0ABW4NKT4</accession>
<dbReference type="SUPFAM" id="SSF51395">
    <property type="entry name" value="FMN-linked oxidoreductases"/>
    <property type="match status" value="1"/>
</dbReference>
<protein>
    <recommendedName>
        <fullName evidence="11">Isopentenyl-diphosphate delta-isomerase</fullName>
        <shortName evidence="11">IPP isomerase</shortName>
        <ecNumber evidence="11">5.3.3.2</ecNumber>
    </recommendedName>
    <alternativeName>
        <fullName evidence="11">Isopentenyl diphosphate:dimethylallyl diphosphate isomerase</fullName>
    </alternativeName>
    <alternativeName>
        <fullName evidence="11">Isopentenyl pyrophosphate isomerase</fullName>
    </alternativeName>
    <alternativeName>
        <fullName evidence="11">Type 2 isopentenyl diphosphate isomerase</fullName>
        <shortName evidence="11">IDI-2</shortName>
    </alternativeName>
</protein>
<keyword evidence="3 11" id="KW-0285">Flavoprotein</keyword>
<keyword evidence="6 11" id="KW-0460">Magnesium</keyword>
<comment type="cofactor">
    <cofactor evidence="11">
        <name>Mg(2+)</name>
        <dbReference type="ChEBI" id="CHEBI:18420"/>
    </cofactor>
</comment>
<name>A0ABW4NKT4_9LACT</name>
<keyword evidence="14" id="KW-1185">Reference proteome</keyword>
<comment type="catalytic activity">
    <reaction evidence="11">
        <text>isopentenyl diphosphate = dimethylallyl diphosphate</text>
        <dbReference type="Rhea" id="RHEA:23284"/>
        <dbReference type="ChEBI" id="CHEBI:57623"/>
        <dbReference type="ChEBI" id="CHEBI:128769"/>
        <dbReference type="EC" id="5.3.3.2"/>
    </reaction>
</comment>
<dbReference type="HAMAP" id="MF_00354">
    <property type="entry name" value="Idi_2"/>
    <property type="match status" value="1"/>
</dbReference>
<keyword evidence="5 11" id="KW-0479">Metal-binding</keyword>
<evidence type="ECO:0000256" key="1">
    <source>
        <dbReference type="ARBA" id="ARBA00001917"/>
    </source>
</evidence>
<keyword evidence="4 11" id="KW-0288">FMN</keyword>
<dbReference type="EMBL" id="JBHUFF010000008">
    <property type="protein sequence ID" value="MFD1798750.1"/>
    <property type="molecule type" value="Genomic_DNA"/>
</dbReference>
<dbReference type="InterPro" id="IPR013785">
    <property type="entry name" value="Aldolase_TIM"/>
</dbReference>
<feature type="binding site" evidence="11">
    <location>
        <begin position="7"/>
        <end position="8"/>
    </location>
    <ligand>
        <name>substrate</name>
    </ligand>
</feature>
<comment type="caution">
    <text evidence="11">Lacks conserved residue(s) required for the propagation of feature annotation.</text>
</comment>
<organism evidence="13 14">
    <name type="scientific">Carnobacterium antarcticum</name>
    <dbReference type="NCBI Taxonomy" id="2126436"/>
    <lineage>
        <taxon>Bacteria</taxon>
        <taxon>Bacillati</taxon>
        <taxon>Bacillota</taxon>
        <taxon>Bacilli</taxon>
        <taxon>Lactobacillales</taxon>
        <taxon>Carnobacteriaceae</taxon>
        <taxon>Carnobacterium</taxon>
    </lineage>
</organism>
<evidence type="ECO:0000256" key="11">
    <source>
        <dbReference type="HAMAP-Rule" id="MF_00354"/>
    </source>
</evidence>
<comment type="caution">
    <text evidence="13">The sequence shown here is derived from an EMBL/GenBank/DDBJ whole genome shotgun (WGS) entry which is preliminary data.</text>
</comment>
<dbReference type="InterPro" id="IPR000262">
    <property type="entry name" value="FMN-dep_DH"/>
</dbReference>
<evidence type="ECO:0000256" key="10">
    <source>
        <dbReference type="ARBA" id="ARBA00025810"/>
    </source>
</evidence>
<evidence type="ECO:0000256" key="5">
    <source>
        <dbReference type="ARBA" id="ARBA00022723"/>
    </source>
</evidence>
<feature type="binding site" evidence="11">
    <location>
        <begin position="282"/>
        <end position="283"/>
    </location>
    <ligand>
        <name>FMN</name>
        <dbReference type="ChEBI" id="CHEBI:58210"/>
    </ligand>
</feature>
<comment type="subunit">
    <text evidence="10 11">Homooctamer. Dimer of tetramers.</text>
</comment>
<comment type="subcellular location">
    <subcellularLocation>
        <location evidence="11">Cytoplasm</location>
    </subcellularLocation>
</comment>
<keyword evidence="9 11" id="KW-0413">Isomerase</keyword>
<evidence type="ECO:0000256" key="3">
    <source>
        <dbReference type="ARBA" id="ARBA00022630"/>
    </source>
</evidence>
<dbReference type="PIRSF" id="PIRSF003314">
    <property type="entry name" value="IPP_isomerase"/>
    <property type="match status" value="1"/>
</dbReference>
<comment type="cofactor">
    <cofactor evidence="1 11">
        <name>FMN</name>
        <dbReference type="ChEBI" id="CHEBI:58210"/>
    </cofactor>
</comment>
<evidence type="ECO:0000256" key="2">
    <source>
        <dbReference type="ARBA" id="ARBA00022490"/>
    </source>
</evidence>
<comment type="function">
    <text evidence="11">Involved in the biosynthesis of isoprenoids. Catalyzes the 1,3-allylic rearrangement of the homoallylic substrate isopentenyl (IPP) to its allylic isomer, dimethylallyl diphosphate (DMAPP).</text>
</comment>
<feature type="domain" description="FMN-dependent dehydrogenase" evidence="12">
    <location>
        <begin position="166"/>
        <end position="327"/>
    </location>
</feature>
<evidence type="ECO:0000256" key="9">
    <source>
        <dbReference type="ARBA" id="ARBA00023235"/>
    </source>
</evidence>
<evidence type="ECO:0000256" key="6">
    <source>
        <dbReference type="ARBA" id="ARBA00022842"/>
    </source>
</evidence>